<proteinExistence type="predicted"/>
<comment type="caution">
    <text evidence="1">The sequence shown here is derived from an EMBL/GenBank/DDBJ whole genome shotgun (WGS) entry which is preliminary data.</text>
</comment>
<sequence>MPFVDPYQQYWNCVQEVMIYRKVGENFDRTYRDLTSVMSDGQRILDVIEVGRAYEPTRLAGQLGISTSAVRAWLEQRVSAGKLEQGLFQNADGGRLRYRLVQRPILTPCRCTRAARGRPTIR</sequence>
<protein>
    <submittedName>
        <fullName evidence="1">Uncharacterized protein</fullName>
    </submittedName>
</protein>
<evidence type="ECO:0000313" key="2">
    <source>
        <dbReference type="Proteomes" id="UP000069001"/>
    </source>
</evidence>
<dbReference type="EMBL" id="LOYH01000062">
    <property type="protein sequence ID" value="KVK80152.1"/>
    <property type="molecule type" value="Genomic_DNA"/>
</dbReference>
<reference evidence="1 2" key="1">
    <citation type="submission" date="2015-11" db="EMBL/GenBank/DDBJ databases">
        <title>Expanding the genomic diversity of Burkholderia species for the development of highly accurate diagnostics.</title>
        <authorList>
            <person name="Sahl J."/>
            <person name="Keim P."/>
            <person name="Wagner D."/>
        </authorList>
    </citation>
    <scope>NUCLEOTIDE SEQUENCE [LARGE SCALE GENOMIC DNA]</scope>
    <source>
        <strain evidence="1 2">MSMB1302</strain>
    </source>
</reference>
<gene>
    <name evidence="1" type="ORF">WS90_02100</name>
</gene>
<organism evidence="1 2">
    <name type="scientific">Burkholderia cepacia</name>
    <name type="common">Pseudomonas cepacia</name>
    <dbReference type="NCBI Taxonomy" id="292"/>
    <lineage>
        <taxon>Bacteria</taxon>
        <taxon>Pseudomonadati</taxon>
        <taxon>Pseudomonadota</taxon>
        <taxon>Betaproteobacteria</taxon>
        <taxon>Burkholderiales</taxon>
        <taxon>Burkholderiaceae</taxon>
        <taxon>Burkholderia</taxon>
        <taxon>Burkholderia cepacia complex</taxon>
    </lineage>
</organism>
<dbReference type="AlphaFoldDB" id="A0A103ZIL5"/>
<name>A0A103ZIL5_BURCE</name>
<accession>A0A103ZIL5</accession>
<dbReference type="Proteomes" id="UP000069001">
    <property type="component" value="Unassembled WGS sequence"/>
</dbReference>
<evidence type="ECO:0000313" key="1">
    <source>
        <dbReference type="EMBL" id="KVK80152.1"/>
    </source>
</evidence>